<accession>A0A1I3JV38</accession>
<dbReference type="STRING" id="46223.SAMN05421852_101220"/>
<dbReference type="AlphaFoldDB" id="A0A1I3JV38"/>
<gene>
    <name evidence="4" type="ORF">SAMN05421852_101220</name>
</gene>
<feature type="chain" id="PRO_5011722010" evidence="2">
    <location>
        <begin position="27"/>
        <end position="388"/>
    </location>
</feature>
<evidence type="ECO:0000313" key="4">
    <source>
        <dbReference type="EMBL" id="SFI64111.1"/>
    </source>
</evidence>
<dbReference type="Gene3D" id="2.70.70.10">
    <property type="entry name" value="Glucose Permease (Domain IIA)"/>
    <property type="match status" value="1"/>
</dbReference>
<feature type="domain" description="M23ase beta-sheet core" evidence="3">
    <location>
        <begin position="282"/>
        <end position="378"/>
    </location>
</feature>
<dbReference type="RefSeq" id="WP_093227215.1">
    <property type="nucleotide sequence ID" value="NZ_FORR01000001.1"/>
</dbReference>
<keyword evidence="2" id="KW-0732">Signal</keyword>
<dbReference type="Gene3D" id="6.10.250.3150">
    <property type="match status" value="1"/>
</dbReference>
<evidence type="ECO:0000256" key="1">
    <source>
        <dbReference type="SAM" id="Coils"/>
    </source>
</evidence>
<reference evidence="4 5" key="1">
    <citation type="submission" date="2016-10" db="EMBL/GenBank/DDBJ databases">
        <authorList>
            <person name="de Groot N.N."/>
        </authorList>
    </citation>
    <scope>NUCLEOTIDE SEQUENCE [LARGE SCALE GENOMIC DNA]</scope>
    <source>
        <strain evidence="4 5">DSM 44778</strain>
    </source>
</reference>
<dbReference type="InterPro" id="IPR050570">
    <property type="entry name" value="Cell_wall_metabolism_enzyme"/>
</dbReference>
<dbReference type="Proteomes" id="UP000199545">
    <property type="component" value="Unassembled WGS sequence"/>
</dbReference>
<dbReference type="PANTHER" id="PTHR21666:SF270">
    <property type="entry name" value="MUREIN HYDROLASE ACTIVATOR ENVC"/>
    <property type="match status" value="1"/>
</dbReference>
<dbReference type="SUPFAM" id="SSF51261">
    <property type="entry name" value="Duplicated hybrid motif"/>
    <property type="match status" value="1"/>
</dbReference>
<dbReference type="CDD" id="cd12797">
    <property type="entry name" value="M23_peptidase"/>
    <property type="match status" value="1"/>
</dbReference>
<proteinExistence type="predicted"/>
<evidence type="ECO:0000259" key="3">
    <source>
        <dbReference type="Pfam" id="PF01551"/>
    </source>
</evidence>
<keyword evidence="1" id="KW-0175">Coiled coil</keyword>
<dbReference type="GO" id="GO:0004222">
    <property type="term" value="F:metalloendopeptidase activity"/>
    <property type="evidence" value="ECO:0007669"/>
    <property type="project" value="TreeGrafter"/>
</dbReference>
<keyword evidence="5" id="KW-1185">Reference proteome</keyword>
<feature type="coiled-coil region" evidence="1">
    <location>
        <begin position="155"/>
        <end position="231"/>
    </location>
</feature>
<dbReference type="InterPro" id="IPR011055">
    <property type="entry name" value="Dup_hybrid_motif"/>
</dbReference>
<dbReference type="Pfam" id="PF01551">
    <property type="entry name" value="Peptidase_M23"/>
    <property type="match status" value="1"/>
</dbReference>
<evidence type="ECO:0000313" key="5">
    <source>
        <dbReference type="Proteomes" id="UP000199545"/>
    </source>
</evidence>
<organism evidence="4 5">
    <name type="scientific">Thermoflavimicrobium dichotomicum</name>
    <dbReference type="NCBI Taxonomy" id="46223"/>
    <lineage>
        <taxon>Bacteria</taxon>
        <taxon>Bacillati</taxon>
        <taxon>Bacillota</taxon>
        <taxon>Bacilli</taxon>
        <taxon>Bacillales</taxon>
        <taxon>Thermoactinomycetaceae</taxon>
        <taxon>Thermoflavimicrobium</taxon>
    </lineage>
</organism>
<dbReference type="EMBL" id="FORR01000001">
    <property type="protein sequence ID" value="SFI64111.1"/>
    <property type="molecule type" value="Genomic_DNA"/>
</dbReference>
<dbReference type="InterPro" id="IPR016047">
    <property type="entry name" value="M23ase_b-sheet_dom"/>
</dbReference>
<feature type="signal peptide" evidence="2">
    <location>
        <begin position="1"/>
        <end position="26"/>
    </location>
</feature>
<evidence type="ECO:0000256" key="2">
    <source>
        <dbReference type="SAM" id="SignalP"/>
    </source>
</evidence>
<sequence length="388" mass="44776">MKPNGLAGAVVLVVMFTLLCSQPIMAHNSSEWDSKRKAIKDRDKKVQQLEKKKKLMETDQAILIAQIQSLTEKLKLFDQKVFSIEQELEKGQNKIKQRIHHLAKRKGELAQRKQHVKKLSPLYAWQKWFHSRTFFDLFERAVTSFAVARSDAQFLDLYQSEMQLLMDEQNELKTKQEKQKKLKHLSNQLLRQLSQMLHENQQLWAQLDKQLHLLEKENEVAQQELNQLVNESVARAKERERKRLNPISLRDPNGMFIWPVAGAKITSSFGMRWDPVLHQYRLHKGLDIGGRLGAPIQAADTGEVIEARSSKSYGYVVILYHGNGLSTLYAHMYSQTVRVRKGQIVSRGQVIAAVGSNGWSTGPHLHFEVHQNGKPINPRPYFHPSIFH</sequence>
<name>A0A1I3JV38_9BACL</name>
<protein>
    <submittedName>
        <fullName evidence="4">Peptidase family M23</fullName>
    </submittedName>
</protein>
<dbReference type="PANTHER" id="PTHR21666">
    <property type="entry name" value="PEPTIDASE-RELATED"/>
    <property type="match status" value="1"/>
</dbReference>